<feature type="region of interest" description="Disordered" evidence="1">
    <location>
        <begin position="46"/>
        <end position="185"/>
    </location>
</feature>
<proteinExistence type="predicted"/>
<dbReference type="EMBL" id="CP097899">
    <property type="protein sequence ID" value="URN96727.1"/>
    <property type="molecule type" value="Genomic_DNA"/>
</dbReference>
<organism evidence="2 3">
    <name type="scientific">Candidatus Pristimantibacillus lignocellulolyticus</name>
    <dbReference type="NCBI Taxonomy" id="2994561"/>
    <lineage>
        <taxon>Bacteria</taxon>
        <taxon>Bacillati</taxon>
        <taxon>Bacillota</taxon>
        <taxon>Bacilli</taxon>
        <taxon>Bacillales</taxon>
        <taxon>Paenibacillaceae</taxon>
        <taxon>Candidatus Pristimantibacillus</taxon>
    </lineage>
</organism>
<feature type="compositionally biased region" description="Polar residues" evidence="1">
    <location>
        <begin position="173"/>
        <end position="185"/>
    </location>
</feature>
<feature type="compositionally biased region" description="Basic and acidic residues" evidence="1">
    <location>
        <begin position="125"/>
        <end position="139"/>
    </location>
</feature>
<evidence type="ECO:0008006" key="4">
    <source>
        <dbReference type="Google" id="ProtNLM"/>
    </source>
</evidence>
<feature type="compositionally biased region" description="Polar residues" evidence="1">
    <location>
        <begin position="75"/>
        <end position="95"/>
    </location>
</feature>
<sequence length="309" mass="34787">MHHQMKNIKTSGCILVILFMLAGCGEQKSNEQVGSFSEGVTLTAESVDSTSTLATAPTLSNDNSKKDIVSYEQMELQTESTDIHSDQSVLPTPQVSKEDKSKQSTPTLIPPTIPTEQVSTQQQEQKQDKQEQKVKEQKDQQSTSTQAITINQSSNNEESILTPTKKSPIEQVKPTSVPNKETTKSKYQSISWNGFFDNEEQNTPSDDFWDLSEAKSTVQIKGFMGEILSLDKNWFLLIPEPGAECPFDNGDETYWNKIMIVYVEDKAKLRYTSKPLQITGRLDVGVKVDESGYKTMFRLYDAKFEEIKE</sequence>
<dbReference type="AlphaFoldDB" id="A0A9J6ZL77"/>
<evidence type="ECO:0000313" key="3">
    <source>
        <dbReference type="Proteomes" id="UP001056756"/>
    </source>
</evidence>
<protein>
    <recommendedName>
        <fullName evidence="4">Lipoprotein</fullName>
    </recommendedName>
</protein>
<feature type="compositionally biased region" description="Low complexity" evidence="1">
    <location>
        <begin position="114"/>
        <end position="124"/>
    </location>
</feature>
<dbReference type="Proteomes" id="UP001056756">
    <property type="component" value="Chromosome"/>
</dbReference>
<evidence type="ECO:0000256" key="1">
    <source>
        <dbReference type="SAM" id="MobiDB-lite"/>
    </source>
</evidence>
<feature type="compositionally biased region" description="Polar residues" evidence="1">
    <location>
        <begin position="143"/>
        <end position="165"/>
    </location>
</feature>
<name>A0A9J6ZL77_9BACL</name>
<accession>A0A9J6ZL77</accession>
<feature type="compositionally biased region" description="Low complexity" evidence="1">
    <location>
        <begin position="49"/>
        <end position="60"/>
    </location>
</feature>
<dbReference type="PROSITE" id="PS51257">
    <property type="entry name" value="PROKAR_LIPOPROTEIN"/>
    <property type="match status" value="1"/>
</dbReference>
<reference evidence="2" key="1">
    <citation type="submission" date="2022-05" db="EMBL/GenBank/DDBJ databases">
        <title>Novel bacterial taxa in a minimal lignocellulolytic consortium and its capacity to transform plastics disclosed by genome-resolved metagenomics.</title>
        <authorList>
            <person name="Rodriguez C.A.D."/>
            <person name="Diaz-Garcia L."/>
            <person name="Herrera K."/>
            <person name="Tarazona N.A."/>
            <person name="Sproer C."/>
            <person name="Overmann J."/>
            <person name="Jimenez D.J."/>
        </authorList>
    </citation>
    <scope>NUCLEOTIDE SEQUENCE</scope>
    <source>
        <strain evidence="2">MAG5</strain>
    </source>
</reference>
<gene>
    <name evidence="2" type="ORF">NAG76_00600</name>
</gene>
<dbReference type="KEGG" id="plig:NAG76_00600"/>
<evidence type="ECO:0000313" key="2">
    <source>
        <dbReference type="EMBL" id="URN96727.1"/>
    </source>
</evidence>